<organism evidence="3">
    <name type="scientific">Photinus pyralis</name>
    <name type="common">Common eastern firefly</name>
    <name type="synonym">Lampyris pyralis</name>
    <dbReference type="NCBI Taxonomy" id="7054"/>
    <lineage>
        <taxon>Eukaryota</taxon>
        <taxon>Metazoa</taxon>
        <taxon>Ecdysozoa</taxon>
        <taxon>Arthropoda</taxon>
        <taxon>Hexapoda</taxon>
        <taxon>Insecta</taxon>
        <taxon>Pterygota</taxon>
        <taxon>Neoptera</taxon>
        <taxon>Endopterygota</taxon>
        <taxon>Coleoptera</taxon>
        <taxon>Polyphaga</taxon>
        <taxon>Elateriformia</taxon>
        <taxon>Elateroidea</taxon>
        <taxon>Lampyridae</taxon>
        <taxon>Lampyrinae</taxon>
        <taxon>Photinus</taxon>
    </lineage>
</organism>
<dbReference type="Pfam" id="PF10545">
    <property type="entry name" value="MADF_DNA_bdg"/>
    <property type="match status" value="1"/>
</dbReference>
<dbReference type="SMART" id="SM00595">
    <property type="entry name" value="MADF"/>
    <property type="match status" value="1"/>
</dbReference>
<dbReference type="GO" id="GO:0005667">
    <property type="term" value="C:transcription regulator complex"/>
    <property type="evidence" value="ECO:0007669"/>
    <property type="project" value="TreeGrafter"/>
</dbReference>
<dbReference type="AlphaFoldDB" id="A0A1Y1ND71"/>
<dbReference type="InterPro" id="IPR039353">
    <property type="entry name" value="TF_Adf1"/>
</dbReference>
<dbReference type="PROSITE" id="PS51029">
    <property type="entry name" value="MADF"/>
    <property type="match status" value="1"/>
</dbReference>
<evidence type="ECO:0000256" key="1">
    <source>
        <dbReference type="SAM" id="MobiDB-lite"/>
    </source>
</evidence>
<dbReference type="EMBL" id="GEZM01005969">
    <property type="protein sequence ID" value="JAV95843.1"/>
    <property type="molecule type" value="Transcribed_RNA"/>
</dbReference>
<dbReference type="GO" id="GO:0005634">
    <property type="term" value="C:nucleus"/>
    <property type="evidence" value="ECO:0007669"/>
    <property type="project" value="TreeGrafter"/>
</dbReference>
<proteinExistence type="predicted"/>
<dbReference type="GO" id="GO:0006357">
    <property type="term" value="P:regulation of transcription by RNA polymerase II"/>
    <property type="evidence" value="ECO:0007669"/>
    <property type="project" value="TreeGrafter"/>
</dbReference>
<dbReference type="PANTHER" id="PTHR12243">
    <property type="entry name" value="MADF DOMAIN TRANSCRIPTION FACTOR"/>
    <property type="match status" value="1"/>
</dbReference>
<reference evidence="3" key="1">
    <citation type="journal article" date="2016" name="Sci. Rep.">
        <title>Molecular characterization of firefly nuptial gifts: a multi-omics approach sheds light on postcopulatory sexual selection.</title>
        <authorList>
            <person name="Al-Wathiqui N."/>
            <person name="Fallon T.R."/>
            <person name="South A."/>
            <person name="Weng J.K."/>
            <person name="Lewis S.M."/>
        </authorList>
    </citation>
    <scope>NUCLEOTIDE SEQUENCE</scope>
</reference>
<protein>
    <recommendedName>
        <fullName evidence="2">MADF domain-containing protein</fullName>
    </recommendedName>
</protein>
<accession>A0A1Y1ND71</accession>
<dbReference type="InterPro" id="IPR006578">
    <property type="entry name" value="MADF-dom"/>
</dbReference>
<dbReference type="PANTHER" id="PTHR12243:SF60">
    <property type="entry name" value="SI:CH211-15D5.12-RELATED"/>
    <property type="match status" value="1"/>
</dbReference>
<sequence length="241" mass="27613">MDEELLVIEEHVDVVGLLIEVIQQYEYLYDLSHIDYKNTKKKELAWKEISDITNLSVEDCMKQWKALRDRFTREKRMKPSGSEGAESSWIHLEKMAFYNNCTRPRKTHTSTISVVKDSPSSSRTSSRSSVWSGIETILSPQSEEEAIEETADQTIVNETASTPIASKTKKVQSSTSKRGENELAEVIETAKKIASSLDTRAIPPNQNRTFVEYVYSRLSEMPSEQAKEKRRSMLRILEDLE</sequence>
<evidence type="ECO:0000259" key="2">
    <source>
        <dbReference type="PROSITE" id="PS51029"/>
    </source>
</evidence>
<name>A0A1Y1ND71_PHOPY</name>
<feature type="compositionally biased region" description="Low complexity" evidence="1">
    <location>
        <begin position="110"/>
        <end position="128"/>
    </location>
</feature>
<evidence type="ECO:0000313" key="3">
    <source>
        <dbReference type="EMBL" id="JAV95843.1"/>
    </source>
</evidence>
<feature type="domain" description="MADF" evidence="2">
    <location>
        <begin position="17"/>
        <end position="103"/>
    </location>
</feature>
<feature type="region of interest" description="Disordered" evidence="1">
    <location>
        <begin position="108"/>
        <end position="128"/>
    </location>
</feature>